<gene>
    <name evidence="1" type="ORF">BKA15_000022</name>
</gene>
<name>A0A7Y9I1Y1_9ACTN</name>
<dbReference type="Proteomes" id="UP000569914">
    <property type="component" value="Unassembled WGS sequence"/>
</dbReference>
<accession>A0A7Y9I1Y1</accession>
<proteinExistence type="predicted"/>
<dbReference type="AlphaFoldDB" id="A0A7Y9I1Y1"/>
<evidence type="ECO:0008006" key="3">
    <source>
        <dbReference type="Google" id="ProtNLM"/>
    </source>
</evidence>
<reference evidence="1 2" key="1">
    <citation type="submission" date="2020-07" db="EMBL/GenBank/DDBJ databases">
        <title>Sequencing the genomes of 1000 actinobacteria strains.</title>
        <authorList>
            <person name="Klenk H.-P."/>
        </authorList>
    </citation>
    <scope>NUCLEOTIDE SEQUENCE [LARGE SCALE GENOMIC DNA]</scope>
    <source>
        <strain evidence="1 2">DSM 22083</strain>
    </source>
</reference>
<dbReference type="InterPro" id="IPR011009">
    <property type="entry name" value="Kinase-like_dom_sf"/>
</dbReference>
<protein>
    <recommendedName>
        <fullName evidence="3">Phosphotransferase enzyme family protein</fullName>
    </recommendedName>
</protein>
<organism evidence="1 2">
    <name type="scientific">Microlunatus parietis</name>
    <dbReference type="NCBI Taxonomy" id="682979"/>
    <lineage>
        <taxon>Bacteria</taxon>
        <taxon>Bacillati</taxon>
        <taxon>Actinomycetota</taxon>
        <taxon>Actinomycetes</taxon>
        <taxon>Propionibacteriales</taxon>
        <taxon>Propionibacteriaceae</taxon>
        <taxon>Microlunatus</taxon>
    </lineage>
</organism>
<dbReference type="RefSeq" id="WP_179747583.1">
    <property type="nucleotide sequence ID" value="NZ_JACCBU010000001.1"/>
</dbReference>
<dbReference type="Gene3D" id="3.90.1200.10">
    <property type="match status" value="1"/>
</dbReference>
<evidence type="ECO:0000313" key="2">
    <source>
        <dbReference type="Proteomes" id="UP000569914"/>
    </source>
</evidence>
<dbReference type="EMBL" id="JACCBU010000001">
    <property type="protein sequence ID" value="NYE68693.1"/>
    <property type="molecule type" value="Genomic_DNA"/>
</dbReference>
<evidence type="ECO:0000313" key="1">
    <source>
        <dbReference type="EMBL" id="NYE68693.1"/>
    </source>
</evidence>
<dbReference type="SUPFAM" id="SSF56112">
    <property type="entry name" value="Protein kinase-like (PK-like)"/>
    <property type="match status" value="1"/>
</dbReference>
<comment type="caution">
    <text evidence="1">The sequence shown here is derived from an EMBL/GenBank/DDBJ whole genome shotgun (WGS) entry which is preliminary data.</text>
</comment>
<keyword evidence="2" id="KW-1185">Reference proteome</keyword>
<sequence length="368" mass="39462">MREDRWVVAERLLAAAFGENVRIVGAVDLGDDWAPVQRLSLDNGTTVVVKTRREVAGPWGDDAAALDNERRGIALVTELGVDIAPRLLAADESHILMTDVGTGPSVQDVLLGGTTADATDGLVALARSAGILHATSVGLEPPWRNRTTFLDRAFEYWPELRQAAAGLDFPAPLGVSADLEALDSALADPRFRVFVQGDLGPNNAVLSGGRARLVDFEGSGFRHFGLEAANLRLPFPAYGHWAVLPAAVIAAMDEAYRAELAVGWPGALDDRTYETGIATGCAVWAIIRAHRLPVIALPGQDPDLALRRRTQIVQTLTSCAEIASRAGCYRALAGWFLAIADAMRERWDNARQPPRTFPAFAGTLAVDA</sequence>